<feature type="binding site" evidence="11">
    <location>
        <position position="351"/>
    </location>
    <ligand>
        <name>L-phenylalanine</name>
        <dbReference type="ChEBI" id="CHEBI:58095"/>
    </ligand>
</feature>
<dbReference type="PANTHER" id="PTHR11538:SF40">
    <property type="entry name" value="PHENYLALANINE--TRNA LIGASE ALPHA SUBUNIT"/>
    <property type="match status" value="1"/>
</dbReference>
<keyword evidence="5 11" id="KW-0479">Metal-binding</keyword>
<dbReference type="NCBIfam" id="TIGR00468">
    <property type="entry name" value="pheS"/>
    <property type="match status" value="1"/>
</dbReference>
<organism evidence="13 14">
    <name type="scientific">Candidatus Sysuiplasma superficiale</name>
    <dbReference type="NCBI Taxonomy" id="2823368"/>
    <lineage>
        <taxon>Archaea</taxon>
        <taxon>Methanobacteriati</taxon>
        <taxon>Thermoplasmatota</taxon>
        <taxon>Thermoplasmata</taxon>
        <taxon>Candidatus Sysuiplasmatales</taxon>
        <taxon>Candidatus Sysuiplasmataceae</taxon>
        <taxon>Candidatus Sysuiplasma</taxon>
    </lineage>
</organism>
<reference evidence="13" key="1">
    <citation type="submission" date="2021-05" db="EMBL/GenBank/DDBJ databases">
        <title>Genomic insights into ecological role and evolution of a novel Thermoplasmata order Candidatus Sysuiplasmatales.</title>
        <authorList>
            <person name="Yuan Y."/>
        </authorList>
    </citation>
    <scope>NUCLEOTIDE SEQUENCE</scope>
    <source>
        <strain evidence="13">TUT19-bin139</strain>
    </source>
</reference>
<keyword evidence="7 11" id="KW-0067">ATP-binding</keyword>
<keyword evidence="10 11" id="KW-0030">Aminoacyl-tRNA synthetase</keyword>
<evidence type="ECO:0000256" key="3">
    <source>
        <dbReference type="ARBA" id="ARBA00022490"/>
    </source>
</evidence>
<dbReference type="HAMAP" id="MF_00282">
    <property type="entry name" value="Phe_tRNA_synth_alpha2"/>
    <property type="match status" value="1"/>
</dbReference>
<dbReference type="PANTHER" id="PTHR11538">
    <property type="entry name" value="PHENYLALANYL-TRNA SYNTHETASE"/>
    <property type="match status" value="1"/>
</dbReference>
<dbReference type="EC" id="6.1.1.20" evidence="11"/>
<evidence type="ECO:0000256" key="9">
    <source>
        <dbReference type="ARBA" id="ARBA00022917"/>
    </source>
</evidence>
<dbReference type="Pfam" id="PF01409">
    <property type="entry name" value="tRNA-synt_2d"/>
    <property type="match status" value="1"/>
</dbReference>
<comment type="caution">
    <text evidence="13">The sequence shown here is derived from an EMBL/GenBank/DDBJ whole genome shotgun (WGS) entry which is preliminary data.</text>
</comment>
<dbReference type="PROSITE" id="PS50862">
    <property type="entry name" value="AA_TRNA_LIGASE_II"/>
    <property type="match status" value="1"/>
</dbReference>
<comment type="subcellular location">
    <subcellularLocation>
        <location evidence="1 11">Cytoplasm</location>
    </subcellularLocation>
</comment>
<dbReference type="EMBL" id="JAHEAC010000056">
    <property type="protein sequence ID" value="MBX8644362.1"/>
    <property type="molecule type" value="Genomic_DNA"/>
</dbReference>
<feature type="binding site" evidence="11">
    <location>
        <position position="430"/>
    </location>
    <ligand>
        <name>L-phenylalanine</name>
        <dbReference type="ChEBI" id="CHEBI:58095"/>
    </ligand>
</feature>
<feature type="binding site" evidence="11">
    <location>
        <position position="432"/>
    </location>
    <ligand>
        <name>Mg(2+)</name>
        <dbReference type="ChEBI" id="CHEBI:18420"/>
        <note>ligand shared with heterodimeric partner</note>
    </ligand>
</feature>
<keyword evidence="6 11" id="KW-0547">Nucleotide-binding</keyword>
<evidence type="ECO:0000313" key="13">
    <source>
        <dbReference type="EMBL" id="MBX8644362.1"/>
    </source>
</evidence>
<dbReference type="AlphaFoldDB" id="A0A8J7YTS6"/>
<evidence type="ECO:0000256" key="11">
    <source>
        <dbReference type="HAMAP-Rule" id="MF_00282"/>
    </source>
</evidence>
<evidence type="ECO:0000256" key="1">
    <source>
        <dbReference type="ARBA" id="ARBA00004496"/>
    </source>
</evidence>
<sequence length="505" mass="57474">MVSDDGKGKGSAENLSLSEKKILSALSKFGGRASLGQISSASNFKNPAELMNALNWLKAKGYVWIDEKVVRFYTLKDRSAVSRPLPEREVLTAIAGGPAPLEDLAGMIGRDRISVAIGWLRKKGWARIDESKRVSITDKGKAALNIPGPDEEILRRLEREEVEETEENKDVLRELLSRRDFISEHERIVREVSLKEKGMEAIQAGLTFDEEISLLSGEILKSGRWREIRLRPYDIRAPVEVISGPRRHPLLRTIRQVSEVFAEMGFTEIEDEIIQSAFWDMDALFTPQDHPARDMQDTFYLSNPSAFRLEKRLVSKVRDAHENGGATGSTGWGYTWNQAEAERALLRTHTTVATIRYLAAHRKPPVKAFTVGRIFRHEAMDSTHLSEFHQIEGIIMEKSASFDMLCSVLAEFYRKMGFEKVRMRPGYFPYTEPSMEIDIHYGGKWIELGGSGMFRPEVLRPIGVRYPVLAWGLGLERLVMIRYGFKDIRDIYLSDVDNLRKMPLL</sequence>
<comment type="subunit">
    <text evidence="11">Tetramer of two alpha and two beta subunits.</text>
</comment>
<dbReference type="GO" id="GO:0000049">
    <property type="term" value="F:tRNA binding"/>
    <property type="evidence" value="ECO:0007669"/>
    <property type="project" value="InterPro"/>
</dbReference>
<evidence type="ECO:0000256" key="7">
    <source>
        <dbReference type="ARBA" id="ARBA00022840"/>
    </source>
</evidence>
<dbReference type="GO" id="GO:0000287">
    <property type="term" value="F:magnesium ion binding"/>
    <property type="evidence" value="ECO:0007669"/>
    <property type="project" value="UniProtKB-UniRule"/>
</dbReference>
<comment type="similarity">
    <text evidence="2 11">Belongs to the class-II aminoacyl-tRNA synthetase family. Phe-tRNA synthetase alpha subunit type 2 subfamily.</text>
</comment>
<feature type="binding site" evidence="11">
    <location>
        <begin position="390"/>
        <end position="392"/>
    </location>
    <ligand>
        <name>L-phenylalanine</name>
        <dbReference type="ChEBI" id="CHEBI:58095"/>
    </ligand>
</feature>
<dbReference type="GO" id="GO:0005524">
    <property type="term" value="F:ATP binding"/>
    <property type="evidence" value="ECO:0007669"/>
    <property type="project" value="UniProtKB-UniRule"/>
</dbReference>
<keyword evidence="9 11" id="KW-0648">Protein biosynthesis</keyword>
<dbReference type="Proteomes" id="UP000750197">
    <property type="component" value="Unassembled WGS sequence"/>
</dbReference>
<keyword evidence="8 11" id="KW-0460">Magnesium</keyword>
<keyword evidence="3 11" id="KW-0963">Cytoplasm</keyword>
<accession>A0A8J7YTS6</accession>
<dbReference type="GO" id="GO:0006432">
    <property type="term" value="P:phenylalanyl-tRNA aminoacylation"/>
    <property type="evidence" value="ECO:0007669"/>
    <property type="project" value="UniProtKB-UniRule"/>
</dbReference>
<feature type="binding site" evidence="11">
    <location>
        <position position="454"/>
    </location>
    <ligand>
        <name>L-phenylalanine</name>
        <dbReference type="ChEBI" id="CHEBI:58095"/>
    </ligand>
</feature>
<evidence type="ECO:0000256" key="5">
    <source>
        <dbReference type="ARBA" id="ARBA00022723"/>
    </source>
</evidence>
<comment type="cofactor">
    <cofactor evidence="11">
        <name>Mg(2+)</name>
        <dbReference type="ChEBI" id="CHEBI:18420"/>
    </cofactor>
    <text evidence="11">Binds 2 magnesium ions per tetramer.</text>
</comment>
<evidence type="ECO:0000256" key="2">
    <source>
        <dbReference type="ARBA" id="ARBA00006703"/>
    </source>
</evidence>
<protein>
    <recommendedName>
        <fullName evidence="11">Phenylalanine--tRNA ligase alpha subunit</fullName>
        <ecNumber evidence="11">6.1.1.20</ecNumber>
    </recommendedName>
    <alternativeName>
        <fullName evidence="11">Phenylalanyl-tRNA synthetase alpha subunit</fullName>
        <shortName evidence="11">PheRS</shortName>
    </alternativeName>
</protein>
<dbReference type="InterPro" id="IPR006195">
    <property type="entry name" value="aa-tRNA-synth_II"/>
</dbReference>
<evidence type="ECO:0000256" key="10">
    <source>
        <dbReference type="ARBA" id="ARBA00023146"/>
    </source>
</evidence>
<dbReference type="SUPFAM" id="SSF55681">
    <property type="entry name" value="Class II aaRS and biotin synthetases"/>
    <property type="match status" value="1"/>
</dbReference>
<evidence type="ECO:0000313" key="14">
    <source>
        <dbReference type="Proteomes" id="UP000750197"/>
    </source>
</evidence>
<dbReference type="InterPro" id="IPR022917">
    <property type="entry name" value="Phe_tRNA_ligase_alpha_bac/arc"/>
</dbReference>
<evidence type="ECO:0000259" key="12">
    <source>
        <dbReference type="PROSITE" id="PS50862"/>
    </source>
</evidence>
<dbReference type="InterPro" id="IPR002319">
    <property type="entry name" value="Phenylalanyl-tRNA_Synthase"/>
</dbReference>
<proteinExistence type="inferred from homology"/>
<dbReference type="NCBIfam" id="NF003210">
    <property type="entry name" value="PRK04172.1"/>
    <property type="match status" value="1"/>
</dbReference>
<name>A0A8J7YTS6_9ARCH</name>
<evidence type="ECO:0000256" key="6">
    <source>
        <dbReference type="ARBA" id="ARBA00022741"/>
    </source>
</evidence>
<dbReference type="GO" id="GO:0005737">
    <property type="term" value="C:cytoplasm"/>
    <property type="evidence" value="ECO:0007669"/>
    <property type="project" value="UniProtKB-SubCell"/>
</dbReference>
<comment type="catalytic activity">
    <reaction evidence="11">
        <text>tRNA(Phe) + L-phenylalanine + ATP = L-phenylalanyl-tRNA(Phe) + AMP + diphosphate + H(+)</text>
        <dbReference type="Rhea" id="RHEA:19413"/>
        <dbReference type="Rhea" id="RHEA-COMP:9668"/>
        <dbReference type="Rhea" id="RHEA-COMP:9699"/>
        <dbReference type="ChEBI" id="CHEBI:15378"/>
        <dbReference type="ChEBI" id="CHEBI:30616"/>
        <dbReference type="ChEBI" id="CHEBI:33019"/>
        <dbReference type="ChEBI" id="CHEBI:58095"/>
        <dbReference type="ChEBI" id="CHEBI:78442"/>
        <dbReference type="ChEBI" id="CHEBI:78531"/>
        <dbReference type="ChEBI" id="CHEBI:456215"/>
        <dbReference type="EC" id="6.1.1.20"/>
    </reaction>
</comment>
<evidence type="ECO:0000256" key="4">
    <source>
        <dbReference type="ARBA" id="ARBA00022598"/>
    </source>
</evidence>
<dbReference type="Gene3D" id="3.30.930.10">
    <property type="entry name" value="Bira Bifunctional Protein, Domain 2"/>
    <property type="match status" value="1"/>
</dbReference>
<evidence type="ECO:0000256" key="8">
    <source>
        <dbReference type="ARBA" id="ARBA00022842"/>
    </source>
</evidence>
<gene>
    <name evidence="11" type="primary">pheS</name>
    <name evidence="13" type="ORF">KIY12_06555</name>
</gene>
<dbReference type="InterPro" id="IPR004529">
    <property type="entry name" value="Phe-tRNA-synth_IIc_asu"/>
</dbReference>
<keyword evidence="4 11" id="KW-0436">Ligase</keyword>
<feature type="domain" description="Aminoacyl-transfer RNA synthetases class-II family profile" evidence="12">
    <location>
        <begin position="257"/>
        <end position="503"/>
    </location>
</feature>
<dbReference type="CDD" id="cd00496">
    <property type="entry name" value="PheRS_alpha_core"/>
    <property type="match status" value="1"/>
</dbReference>
<dbReference type="GO" id="GO:0004826">
    <property type="term" value="F:phenylalanine-tRNA ligase activity"/>
    <property type="evidence" value="ECO:0007669"/>
    <property type="project" value="UniProtKB-UniRule"/>
</dbReference>
<dbReference type="InterPro" id="IPR045864">
    <property type="entry name" value="aa-tRNA-synth_II/BPL/LPL"/>
</dbReference>